<feature type="chain" id="PRO_5013722521" description="F-box domain-containing protein" evidence="3">
    <location>
        <begin position="22"/>
        <end position="395"/>
    </location>
</feature>
<evidence type="ECO:0000313" key="6">
    <source>
        <dbReference type="Proteomes" id="UP000245764"/>
    </source>
</evidence>
<dbReference type="Pfam" id="PF00646">
    <property type="entry name" value="F-box"/>
    <property type="match status" value="1"/>
</dbReference>
<evidence type="ECO:0000313" key="5">
    <source>
        <dbReference type="EMBL" id="SMR58908.1"/>
    </source>
</evidence>
<name>A0A2H1GZC2_ZYMTR</name>
<feature type="compositionally biased region" description="Polar residues" evidence="1">
    <location>
        <begin position="235"/>
        <end position="257"/>
    </location>
</feature>
<evidence type="ECO:0000256" key="1">
    <source>
        <dbReference type="SAM" id="MobiDB-lite"/>
    </source>
</evidence>
<dbReference type="AlphaFoldDB" id="A0A2H1GZC2"/>
<dbReference type="GO" id="GO:0006506">
    <property type="term" value="P:GPI anchor biosynthetic process"/>
    <property type="evidence" value="ECO:0007669"/>
    <property type="project" value="TreeGrafter"/>
</dbReference>
<dbReference type="InterPro" id="IPR001810">
    <property type="entry name" value="F-box_dom"/>
</dbReference>
<evidence type="ECO:0000259" key="4">
    <source>
        <dbReference type="PROSITE" id="PS50181"/>
    </source>
</evidence>
<keyword evidence="2" id="KW-0812">Transmembrane</keyword>
<dbReference type="GO" id="GO:0000030">
    <property type="term" value="F:mannosyltransferase activity"/>
    <property type="evidence" value="ECO:0007669"/>
    <property type="project" value="TreeGrafter"/>
</dbReference>
<keyword evidence="2" id="KW-1133">Transmembrane helix</keyword>
<keyword evidence="2" id="KW-0472">Membrane</keyword>
<dbReference type="PANTHER" id="PTHR28022">
    <property type="entry name" value="GPI MANNOSYLTRANSFERASE 2 SUBUNIT PGA1"/>
    <property type="match status" value="1"/>
</dbReference>
<feature type="region of interest" description="Disordered" evidence="1">
    <location>
        <begin position="225"/>
        <end position="270"/>
    </location>
</feature>
<evidence type="ECO:0000256" key="3">
    <source>
        <dbReference type="SAM" id="SignalP"/>
    </source>
</evidence>
<dbReference type="GO" id="GO:0031501">
    <property type="term" value="C:mannosyltransferase complex"/>
    <property type="evidence" value="ECO:0007669"/>
    <property type="project" value="TreeGrafter"/>
</dbReference>
<proteinExistence type="predicted"/>
<dbReference type="PROSITE" id="PS50181">
    <property type="entry name" value="FBOX"/>
    <property type="match status" value="1"/>
</dbReference>
<accession>A0A2H1GZC2</accession>
<keyword evidence="3" id="KW-0732">Signal</keyword>
<dbReference type="Proteomes" id="UP000245764">
    <property type="component" value="Chromosome 10"/>
</dbReference>
<dbReference type="GO" id="GO:0005789">
    <property type="term" value="C:endoplasmic reticulum membrane"/>
    <property type="evidence" value="ECO:0007669"/>
    <property type="project" value="TreeGrafter"/>
</dbReference>
<feature type="domain" description="F-box" evidence="4">
    <location>
        <begin position="329"/>
        <end position="355"/>
    </location>
</feature>
<reference evidence="6" key="1">
    <citation type="submission" date="2017-05" db="EMBL/GenBank/DDBJ databases">
        <authorList>
            <person name="Song R."/>
            <person name="Chenine A.L."/>
            <person name="Ruprecht R.M."/>
        </authorList>
    </citation>
    <scope>NUCLEOTIDE SEQUENCE [LARGE SCALE GENOMIC DNA]</scope>
</reference>
<evidence type="ECO:0000256" key="2">
    <source>
        <dbReference type="SAM" id="Phobius"/>
    </source>
</evidence>
<sequence length="395" mass="43483">MRSPACWTTALLALLLTGALGNTEKTIFVASAAIILPNAGPRLADLKLDTLSSSSSSLQRPLSVAFPTEDAPQGRESWYLLQDLIEGQRYEVRVCWAAVQPTEFWLDVYNITHVFESPRLIQSLAEFAEEQIQADPRKGSVAPSDSSNPNSSLLFLHVRAAADFFSSNNTLMQHPPKVSVDIILDPYLANIFPASLLPTAAYIIVLAVGAWYLSAIIWRRLQPVSSGKQRPSRGNAASAQESNQNSDPTGSGNSDGSPTTATPTARRPRHPFYTLPSELILDIVDMLPADGFINFAFANYPLLHSYGMAPALSRPRVVYITTQTQIPALFPLLRMPPEIMLHIMRHLKPIDIMRFVVANYQDLARQGIAPPLSPATVMQLRNAVRARLLGQENFQ</sequence>
<dbReference type="InterPro" id="IPR019433">
    <property type="entry name" value="GPI_ManTrfase_II_coact_Pga1"/>
</dbReference>
<protein>
    <recommendedName>
        <fullName evidence="4">F-box domain-containing protein</fullName>
    </recommendedName>
</protein>
<feature type="transmembrane region" description="Helical" evidence="2">
    <location>
        <begin position="200"/>
        <end position="218"/>
    </location>
</feature>
<feature type="signal peptide" evidence="3">
    <location>
        <begin position="1"/>
        <end position="21"/>
    </location>
</feature>
<dbReference type="PANTHER" id="PTHR28022:SF1">
    <property type="entry name" value="GPI MANNOSYLTRANSFERASE 2 SUBUNIT PGA1"/>
    <property type="match status" value="1"/>
</dbReference>
<gene>
    <name evidence="5" type="ORF">ZT1E4_G9643</name>
</gene>
<organism evidence="5 6">
    <name type="scientific">Zymoseptoria tritici ST99CH_1E4</name>
    <dbReference type="NCBI Taxonomy" id="1276532"/>
    <lineage>
        <taxon>Eukaryota</taxon>
        <taxon>Fungi</taxon>
        <taxon>Dikarya</taxon>
        <taxon>Ascomycota</taxon>
        <taxon>Pezizomycotina</taxon>
        <taxon>Dothideomycetes</taxon>
        <taxon>Dothideomycetidae</taxon>
        <taxon>Mycosphaerellales</taxon>
        <taxon>Mycosphaerellaceae</taxon>
        <taxon>Zymoseptoria</taxon>
    </lineage>
</organism>
<dbReference type="EMBL" id="LT854262">
    <property type="protein sequence ID" value="SMR58908.1"/>
    <property type="molecule type" value="Genomic_DNA"/>
</dbReference>